<evidence type="ECO:0000313" key="1">
    <source>
        <dbReference type="EMBL" id="KAK3227949.1"/>
    </source>
</evidence>
<gene>
    <name evidence="1" type="ORF">Dsin_007811</name>
</gene>
<proteinExistence type="predicted"/>
<dbReference type="InterPro" id="IPR036691">
    <property type="entry name" value="Endo/exonu/phosph_ase_sf"/>
</dbReference>
<comment type="caution">
    <text evidence="1">The sequence shown here is derived from an EMBL/GenBank/DDBJ whole genome shotgun (WGS) entry which is preliminary data.</text>
</comment>
<keyword evidence="2" id="KW-1185">Reference proteome</keyword>
<reference evidence="1" key="1">
    <citation type="journal article" date="2023" name="Plant J.">
        <title>Genome sequences and population genomics provide insights into the demographic history, inbreeding, and mutation load of two 'living fossil' tree species of Dipteronia.</title>
        <authorList>
            <person name="Feng Y."/>
            <person name="Comes H.P."/>
            <person name="Chen J."/>
            <person name="Zhu S."/>
            <person name="Lu R."/>
            <person name="Zhang X."/>
            <person name="Li P."/>
            <person name="Qiu J."/>
            <person name="Olsen K.M."/>
            <person name="Qiu Y."/>
        </authorList>
    </citation>
    <scope>NUCLEOTIDE SEQUENCE</scope>
    <source>
        <strain evidence="1">NBL</strain>
    </source>
</reference>
<dbReference type="Proteomes" id="UP001281410">
    <property type="component" value="Unassembled WGS sequence"/>
</dbReference>
<protein>
    <submittedName>
        <fullName evidence="1">Uncharacterized protein</fullName>
    </submittedName>
</protein>
<accession>A0AAE0EH71</accession>
<dbReference type="AlphaFoldDB" id="A0AAE0EH71"/>
<evidence type="ECO:0000313" key="2">
    <source>
        <dbReference type="Proteomes" id="UP001281410"/>
    </source>
</evidence>
<name>A0AAE0EH71_9ROSI</name>
<dbReference type="EMBL" id="JANJYJ010000002">
    <property type="protein sequence ID" value="KAK3227949.1"/>
    <property type="molecule type" value="Genomic_DNA"/>
</dbReference>
<dbReference type="SUPFAM" id="SSF56219">
    <property type="entry name" value="DNase I-like"/>
    <property type="match status" value="1"/>
</dbReference>
<dbReference type="Gene3D" id="3.60.10.10">
    <property type="entry name" value="Endonuclease/exonuclease/phosphatase"/>
    <property type="match status" value="1"/>
</dbReference>
<organism evidence="1 2">
    <name type="scientific">Dipteronia sinensis</name>
    <dbReference type="NCBI Taxonomy" id="43782"/>
    <lineage>
        <taxon>Eukaryota</taxon>
        <taxon>Viridiplantae</taxon>
        <taxon>Streptophyta</taxon>
        <taxon>Embryophyta</taxon>
        <taxon>Tracheophyta</taxon>
        <taxon>Spermatophyta</taxon>
        <taxon>Magnoliopsida</taxon>
        <taxon>eudicotyledons</taxon>
        <taxon>Gunneridae</taxon>
        <taxon>Pentapetalae</taxon>
        <taxon>rosids</taxon>
        <taxon>malvids</taxon>
        <taxon>Sapindales</taxon>
        <taxon>Sapindaceae</taxon>
        <taxon>Hippocastanoideae</taxon>
        <taxon>Acereae</taxon>
        <taxon>Dipteronia</taxon>
    </lineage>
</organism>
<sequence length="373" mass="41358">MFSVRLNFSKNDCVDKDHVDGLEADKMSLLVIGPSKPKKVSFNFPNPTQICKELQLCVDLGIVEIGTSKDKRSQGTAKPVTMVGDSCPVSFDVENCNEEEKEAMTDSMLTKEEMVNATLMAEKDFVRNSGGHDEEVSSGDDSVLKEDRWTNIEASDEAFVQAIISIENLFSSMKNEFAYNYSSVEEVSVIDKLAFEEELVQATVPVENQISNDYCQDTVGKDKVVVVRDCIDPARLLKRKETKLGMFDNSIIRLLGGDLLTRGIGVEADGASEGLLTLWNENILSVKSCISSKRCIILEGELLGKKKELIICNIYAANVEVDRKELWDYILNVQSTFSLPWCLGGDFNMVLDPSERKGVGCDMGSLRILTPLC</sequence>